<dbReference type="GO" id="GO:0043709">
    <property type="term" value="P:cell adhesion involved in single-species biofilm formation"/>
    <property type="evidence" value="ECO:0007669"/>
    <property type="project" value="TreeGrafter"/>
</dbReference>
<feature type="transmembrane region" description="Helical" evidence="1">
    <location>
        <begin position="6"/>
        <end position="29"/>
    </location>
</feature>
<dbReference type="FunFam" id="3.30.70.270:FF:000001">
    <property type="entry name" value="Diguanylate cyclase domain protein"/>
    <property type="match status" value="1"/>
</dbReference>
<dbReference type="NCBIfam" id="TIGR00254">
    <property type="entry name" value="GGDEF"/>
    <property type="match status" value="1"/>
</dbReference>
<sequence>MATSNNMTYFLLYVALTLFSFAGLWRGWYLRKRLPKSARNVLLESIIFCGIFLLWSTVLTLLDLRSSDDPTVFVITVFTASIFLHMVPRVSIPLFAVNEAILLTGYLWMRNGVGLNSGIFINTMVMTILAATLSVMYYCNQSRDYAYVKTIAEKNAEIERMNQQLKILVQTDPLTGLLNRRFMDEILPGIWEQCQKVQKPLAFLMIDIDDFKHYNDQFGHQAGDQCIEKLAKVFQKYSDNANSFAFRYGGEEFAMVHLGLDKGASKELAETIRQEVESLFADQHITVSVGVYHGLPQSQDTADAFIHKADRALYRAKTNHKNQVVLDSIATSA</sequence>
<evidence type="ECO:0000259" key="2">
    <source>
        <dbReference type="PROSITE" id="PS50887"/>
    </source>
</evidence>
<dbReference type="PROSITE" id="PS50887">
    <property type="entry name" value="GGDEF"/>
    <property type="match status" value="1"/>
</dbReference>
<dbReference type="SUPFAM" id="SSF55073">
    <property type="entry name" value="Nucleotide cyclase"/>
    <property type="match status" value="1"/>
</dbReference>
<reference evidence="3" key="1">
    <citation type="submission" date="2020-08" db="EMBL/GenBank/DDBJ databases">
        <title>Genome public.</title>
        <authorList>
            <person name="Liu C."/>
            <person name="Sun Q."/>
        </authorList>
    </citation>
    <scope>NUCLEOTIDE SEQUENCE</scope>
    <source>
        <strain evidence="3">NSJ-53</strain>
    </source>
</reference>
<keyword evidence="4" id="KW-1185">Reference proteome</keyword>
<proteinExistence type="predicted"/>
<dbReference type="CDD" id="cd01949">
    <property type="entry name" value="GGDEF"/>
    <property type="match status" value="1"/>
</dbReference>
<dbReference type="GO" id="GO:0005886">
    <property type="term" value="C:plasma membrane"/>
    <property type="evidence" value="ECO:0007669"/>
    <property type="project" value="TreeGrafter"/>
</dbReference>
<dbReference type="GO" id="GO:0052621">
    <property type="term" value="F:diguanylate cyclase activity"/>
    <property type="evidence" value="ECO:0007669"/>
    <property type="project" value="TreeGrafter"/>
</dbReference>
<keyword evidence="1" id="KW-0812">Transmembrane</keyword>
<dbReference type="InterPro" id="IPR000160">
    <property type="entry name" value="GGDEF_dom"/>
</dbReference>
<dbReference type="PANTHER" id="PTHR45138">
    <property type="entry name" value="REGULATORY COMPONENTS OF SENSORY TRANSDUCTION SYSTEM"/>
    <property type="match status" value="1"/>
</dbReference>
<dbReference type="RefSeq" id="WP_249316674.1">
    <property type="nucleotide sequence ID" value="NZ_JACRSR010000003.1"/>
</dbReference>
<dbReference type="InterPro" id="IPR050469">
    <property type="entry name" value="Diguanylate_Cyclase"/>
</dbReference>
<evidence type="ECO:0000256" key="1">
    <source>
        <dbReference type="SAM" id="Phobius"/>
    </source>
</evidence>
<protein>
    <submittedName>
        <fullName evidence="3">GGDEF domain-containing protein</fullName>
    </submittedName>
</protein>
<evidence type="ECO:0000313" key="4">
    <source>
        <dbReference type="Proteomes" id="UP000623172"/>
    </source>
</evidence>
<keyword evidence="1" id="KW-1133">Transmembrane helix</keyword>
<comment type="caution">
    <text evidence="3">The sequence shown here is derived from an EMBL/GenBank/DDBJ whole genome shotgun (WGS) entry which is preliminary data.</text>
</comment>
<dbReference type="Pfam" id="PF00990">
    <property type="entry name" value="GGDEF"/>
    <property type="match status" value="1"/>
</dbReference>
<dbReference type="AlphaFoldDB" id="A0A926D5T0"/>
<dbReference type="EMBL" id="JACRSR010000003">
    <property type="protein sequence ID" value="MBC8531898.1"/>
    <property type="molecule type" value="Genomic_DNA"/>
</dbReference>
<dbReference type="GO" id="GO:1902201">
    <property type="term" value="P:negative regulation of bacterial-type flagellum-dependent cell motility"/>
    <property type="evidence" value="ECO:0007669"/>
    <property type="project" value="TreeGrafter"/>
</dbReference>
<dbReference type="InterPro" id="IPR029787">
    <property type="entry name" value="Nucleotide_cyclase"/>
</dbReference>
<gene>
    <name evidence="3" type="ORF">H8696_08565</name>
</gene>
<accession>A0A926D5T0</accession>
<feature type="transmembrane region" description="Helical" evidence="1">
    <location>
        <begin position="70"/>
        <end position="87"/>
    </location>
</feature>
<feature type="transmembrane region" description="Helical" evidence="1">
    <location>
        <begin position="41"/>
        <end position="64"/>
    </location>
</feature>
<keyword evidence="1" id="KW-0472">Membrane</keyword>
<evidence type="ECO:0000313" key="3">
    <source>
        <dbReference type="EMBL" id="MBC8531898.1"/>
    </source>
</evidence>
<feature type="transmembrane region" description="Helical" evidence="1">
    <location>
        <begin position="115"/>
        <end position="139"/>
    </location>
</feature>
<organism evidence="3 4">
    <name type="scientific">Gehongia tenuis</name>
    <dbReference type="NCBI Taxonomy" id="2763655"/>
    <lineage>
        <taxon>Bacteria</taxon>
        <taxon>Bacillati</taxon>
        <taxon>Bacillota</taxon>
        <taxon>Clostridia</taxon>
        <taxon>Christensenellales</taxon>
        <taxon>Christensenellaceae</taxon>
        <taxon>Gehongia</taxon>
    </lineage>
</organism>
<dbReference type="PANTHER" id="PTHR45138:SF9">
    <property type="entry name" value="DIGUANYLATE CYCLASE DGCM-RELATED"/>
    <property type="match status" value="1"/>
</dbReference>
<dbReference type="InterPro" id="IPR043128">
    <property type="entry name" value="Rev_trsase/Diguanyl_cyclase"/>
</dbReference>
<feature type="domain" description="GGDEF" evidence="2">
    <location>
        <begin position="199"/>
        <end position="329"/>
    </location>
</feature>
<dbReference type="Proteomes" id="UP000623172">
    <property type="component" value="Unassembled WGS sequence"/>
</dbReference>
<name>A0A926D5T0_9FIRM</name>
<dbReference type="SMART" id="SM00267">
    <property type="entry name" value="GGDEF"/>
    <property type="match status" value="1"/>
</dbReference>
<dbReference type="Gene3D" id="3.30.70.270">
    <property type="match status" value="1"/>
</dbReference>